<dbReference type="Proteomes" id="UP001165565">
    <property type="component" value="Unassembled WGS sequence"/>
</dbReference>
<dbReference type="AlphaFoldDB" id="A0AA41ZE51"/>
<dbReference type="EMBL" id="JANFAV010000002">
    <property type="protein sequence ID" value="MCW6534058.1"/>
    <property type="molecule type" value="Genomic_DNA"/>
</dbReference>
<evidence type="ECO:0000256" key="1">
    <source>
        <dbReference type="SAM" id="Phobius"/>
    </source>
</evidence>
<dbReference type="RefSeq" id="WP_265268036.1">
    <property type="nucleotide sequence ID" value="NZ_JANFAV010000002.1"/>
</dbReference>
<feature type="transmembrane region" description="Helical" evidence="1">
    <location>
        <begin position="48"/>
        <end position="70"/>
    </location>
</feature>
<keyword evidence="3" id="KW-1185">Reference proteome</keyword>
<keyword evidence="1" id="KW-0472">Membrane</keyword>
<reference evidence="2" key="1">
    <citation type="submission" date="2022-06" db="EMBL/GenBank/DDBJ databases">
        <title>Sphingomonas sp. nov. isolated from rhizosphere soil of tomato.</title>
        <authorList>
            <person name="Dong H."/>
            <person name="Gao R."/>
        </authorList>
    </citation>
    <scope>NUCLEOTIDE SEQUENCE</scope>
    <source>
        <strain evidence="2">MMSM24</strain>
    </source>
</reference>
<dbReference type="InterPro" id="IPR005625">
    <property type="entry name" value="PepSY-ass_TM"/>
</dbReference>
<gene>
    <name evidence="2" type="ORF">NEE01_04595</name>
</gene>
<name>A0AA41ZE51_9SPHN</name>
<sequence length="274" mass="30489">MERIRDGGERGMVADLGLSATQEEEEEEGSAMKKIRLSPLLFRRIHKWVGLILGLQFLLWTLSGSMMALLDKDEVGGHDIPAEHASPLPAGTALLDPATLSGLGPVSGLTLRTLANRPVYELRTPAGIRVVDAADGRRLTVDPATATAVAALANHNPVRSVERLAKPNLEVREHAGPMWRVNFADAANSSTYVSAETGRLLVTRGDTWRTWDFFWMLHNMDYVRRSSFNHPLIIFVAFGVLWLSGTGFYLLFKSFTRVDFRWLRRRRAVAKPVG</sequence>
<keyword evidence="1" id="KW-0812">Transmembrane</keyword>
<evidence type="ECO:0000313" key="3">
    <source>
        <dbReference type="Proteomes" id="UP001165565"/>
    </source>
</evidence>
<feature type="transmembrane region" description="Helical" evidence="1">
    <location>
        <begin position="232"/>
        <end position="252"/>
    </location>
</feature>
<organism evidence="2 3">
    <name type="scientific">Sphingomonas lycopersici</name>
    <dbReference type="NCBI Taxonomy" id="2951807"/>
    <lineage>
        <taxon>Bacteria</taxon>
        <taxon>Pseudomonadati</taxon>
        <taxon>Pseudomonadota</taxon>
        <taxon>Alphaproteobacteria</taxon>
        <taxon>Sphingomonadales</taxon>
        <taxon>Sphingomonadaceae</taxon>
        <taxon>Sphingomonas</taxon>
    </lineage>
</organism>
<proteinExistence type="predicted"/>
<accession>A0AA41ZE51</accession>
<comment type="caution">
    <text evidence="2">The sequence shown here is derived from an EMBL/GenBank/DDBJ whole genome shotgun (WGS) entry which is preliminary data.</text>
</comment>
<evidence type="ECO:0000313" key="2">
    <source>
        <dbReference type="EMBL" id="MCW6534058.1"/>
    </source>
</evidence>
<keyword evidence="1" id="KW-1133">Transmembrane helix</keyword>
<protein>
    <submittedName>
        <fullName evidence="2">PepSY domain-containing protein</fullName>
    </submittedName>
</protein>
<dbReference type="Pfam" id="PF03929">
    <property type="entry name" value="PepSY_TM"/>
    <property type="match status" value="1"/>
</dbReference>